<evidence type="ECO:0000259" key="14">
    <source>
        <dbReference type="Pfam" id="PF13632"/>
    </source>
</evidence>
<evidence type="ECO:0000256" key="7">
    <source>
        <dbReference type="ARBA" id="ARBA00022692"/>
    </source>
</evidence>
<protein>
    <recommendedName>
        <fullName evidence="2">cellulose synthase (UDP-forming)</fullName>
        <ecNumber evidence="2">2.4.1.12</ecNumber>
    </recommendedName>
</protein>
<dbReference type="PANTHER" id="PTHR43867">
    <property type="entry name" value="CELLULOSE SYNTHASE CATALYTIC SUBUNIT A [UDP-FORMING]"/>
    <property type="match status" value="1"/>
</dbReference>
<dbReference type="GO" id="GO:0006011">
    <property type="term" value="P:UDP-alpha-D-glucose metabolic process"/>
    <property type="evidence" value="ECO:0007669"/>
    <property type="project" value="InterPro"/>
</dbReference>
<dbReference type="EMBL" id="CP002985">
    <property type="protein sequence ID" value="AEM47091.1"/>
    <property type="molecule type" value="Genomic_DNA"/>
</dbReference>
<keyword evidence="5" id="KW-0328">Glycosyltransferase</keyword>
<dbReference type="SUPFAM" id="SSF53448">
    <property type="entry name" value="Nucleotide-diphospho-sugar transferases"/>
    <property type="match status" value="1"/>
</dbReference>
<dbReference type="Gene3D" id="2.40.10.220">
    <property type="entry name" value="predicted glycosyltransferase like domains"/>
    <property type="match status" value="1"/>
</dbReference>
<dbReference type="CDD" id="cd06421">
    <property type="entry name" value="CESA_CelA_like"/>
    <property type="match status" value="1"/>
</dbReference>
<feature type="transmembrane region" description="Helical" evidence="12">
    <location>
        <begin position="401"/>
        <end position="420"/>
    </location>
</feature>
<feature type="transmembrane region" description="Helical" evidence="12">
    <location>
        <begin position="12"/>
        <end position="29"/>
    </location>
</feature>
<evidence type="ECO:0000313" key="15">
    <source>
        <dbReference type="EMBL" id="AEM47091.1"/>
    </source>
</evidence>
<evidence type="ECO:0000256" key="2">
    <source>
        <dbReference type="ARBA" id="ARBA00012539"/>
    </source>
</evidence>
<name>G0JMY6_9PROT</name>
<evidence type="ECO:0000256" key="4">
    <source>
        <dbReference type="ARBA" id="ARBA00022519"/>
    </source>
</evidence>
<dbReference type="InterPro" id="IPR009875">
    <property type="entry name" value="PilZ_domain"/>
</dbReference>
<evidence type="ECO:0000256" key="12">
    <source>
        <dbReference type="SAM" id="Phobius"/>
    </source>
</evidence>
<dbReference type="Gene3D" id="3.90.550.10">
    <property type="entry name" value="Spore Coat Polysaccharide Biosynthesis Protein SpsA, Chain A"/>
    <property type="match status" value="1"/>
</dbReference>
<evidence type="ECO:0000256" key="1">
    <source>
        <dbReference type="ARBA" id="ARBA00004429"/>
    </source>
</evidence>
<organism evidence="15 16">
    <name type="scientific">Acidithiobacillus ferrivorans SS3</name>
    <dbReference type="NCBI Taxonomy" id="743299"/>
    <lineage>
        <taxon>Bacteria</taxon>
        <taxon>Pseudomonadati</taxon>
        <taxon>Pseudomonadota</taxon>
        <taxon>Acidithiobacillia</taxon>
        <taxon>Acidithiobacillales</taxon>
        <taxon>Acidithiobacillaceae</taxon>
        <taxon>Acidithiobacillus</taxon>
    </lineage>
</organism>
<dbReference type="Pfam" id="PF13632">
    <property type="entry name" value="Glyco_trans_2_3"/>
    <property type="match status" value="1"/>
</dbReference>
<evidence type="ECO:0000256" key="9">
    <source>
        <dbReference type="ARBA" id="ARBA00022989"/>
    </source>
</evidence>
<dbReference type="InterPro" id="IPR001173">
    <property type="entry name" value="Glyco_trans_2-like"/>
</dbReference>
<dbReference type="PRINTS" id="PR01439">
    <property type="entry name" value="CELLSNTHASEA"/>
</dbReference>
<keyword evidence="6 15" id="KW-0808">Transferase</keyword>
<gene>
    <name evidence="15" type="ORF">Acife_0916</name>
</gene>
<feature type="domain" description="PilZ" evidence="13">
    <location>
        <begin position="496"/>
        <end position="597"/>
    </location>
</feature>
<evidence type="ECO:0000256" key="10">
    <source>
        <dbReference type="ARBA" id="ARBA00023136"/>
    </source>
</evidence>
<dbReference type="GO" id="GO:0016760">
    <property type="term" value="F:cellulose synthase (UDP-forming) activity"/>
    <property type="evidence" value="ECO:0007669"/>
    <property type="project" value="UniProtKB-EC"/>
</dbReference>
<keyword evidence="3" id="KW-1003">Cell membrane</keyword>
<dbReference type="InterPro" id="IPR003919">
    <property type="entry name" value="Cell_synth_A"/>
</dbReference>
<dbReference type="STRING" id="743299.Acife_0916"/>
<dbReference type="Pfam" id="PF07238">
    <property type="entry name" value="PilZ"/>
    <property type="match status" value="1"/>
</dbReference>
<keyword evidence="9 12" id="KW-1133">Transmembrane helix</keyword>
<feature type="transmembrane region" description="Helical" evidence="12">
    <location>
        <begin position="41"/>
        <end position="63"/>
    </location>
</feature>
<dbReference type="GO" id="GO:0030244">
    <property type="term" value="P:cellulose biosynthetic process"/>
    <property type="evidence" value="ECO:0007669"/>
    <property type="project" value="UniProtKB-KW"/>
</dbReference>
<proteinExistence type="predicted"/>
<dbReference type="InterPro" id="IPR029044">
    <property type="entry name" value="Nucleotide-diphossugar_trans"/>
</dbReference>
<evidence type="ECO:0000256" key="8">
    <source>
        <dbReference type="ARBA" id="ARBA00022916"/>
    </source>
</evidence>
<evidence type="ECO:0000256" key="6">
    <source>
        <dbReference type="ARBA" id="ARBA00022679"/>
    </source>
</evidence>
<sequence>MTQQIPYESLGKGKTVVILIFLLAAVWYLPWRAGVLNEDHLVFSVVLYGAELFSFFTIMLHLFMTWRLTVRKASPAPPGLLVAVLVPTINEPVGMLRQTLLGAIRMDYPHQTWLLDDGRRPQMRHLAKEIGCNYLTRTDNTDAKAGSLNNALHHIEADVLAIFDADHIPAKEFLTHTLGYFGDENVAFVQTPQDFYNLDSYQHIKNSHSQSIWTEQSLFFRVIQRGKDYWNAAFFCGSCAVIRRTALDSIGGFATGTVTEDLHTSLRLHKKGYTSVYHPESLAYGLAPLAIGPYLQQRIRWGQGAMQVWRKEGILFTRGLTIPQKINYLASAITYFDGWQKGIFYIAPVLVLVLGWLPIVDIGSTTFLWHFIPYYVLTFWTFEEINRGYGRVLQTEQFNMARFWALMVSTLGWFRGRIAFSVTPKNVGALHGDHHYIIPQYSILAANAIAIPFGIWGLSGYGALPTGALVANILWSCVNVGLAALVVAMTLLRRHRRNEYRFPVPLVVRIDDPSGPSELAIAEDVSLSGFRIYSRLAQEIAVHGKISGRLLLPDGEIPFSAEVIGENEGEMGKVRTVGCRFIWPDDAARDRLGLFLYGSDLQWRVLGLSERVHTPLESLQIWLTGHGVHADAVRRWIPVFYQRLDVSGDQQWVGLISGNVSGPRTFLTYDALGPEADVQMLMQGKYQRQSLRIRADFSERVGSSAASVYVYQAAERAAG</sequence>
<feature type="domain" description="Glycosyltransferase 2-like" evidence="14">
    <location>
        <begin position="161"/>
        <end position="380"/>
    </location>
</feature>
<dbReference type="EC" id="2.4.1.12" evidence="2"/>
<keyword evidence="4" id="KW-0997">Cell inner membrane</keyword>
<evidence type="ECO:0000256" key="11">
    <source>
        <dbReference type="ARBA" id="ARBA00048682"/>
    </source>
</evidence>
<accession>G0JMY6</accession>
<dbReference type="GO" id="GO:0035438">
    <property type="term" value="F:cyclic-di-GMP binding"/>
    <property type="evidence" value="ECO:0007669"/>
    <property type="project" value="InterPro"/>
</dbReference>
<feature type="transmembrane region" description="Helical" evidence="12">
    <location>
        <begin position="441"/>
        <end position="461"/>
    </location>
</feature>
<dbReference type="PANTHER" id="PTHR43867:SF2">
    <property type="entry name" value="CELLULOSE SYNTHASE CATALYTIC SUBUNIT A [UDP-FORMING]"/>
    <property type="match status" value="1"/>
</dbReference>
<comment type="catalytic activity">
    <reaction evidence="11">
        <text>[(1-&gt;4)-beta-D-glucosyl](n) + UDP-alpha-D-glucose = [(1-&gt;4)-beta-D-glucosyl](n+1) + UDP + H(+)</text>
        <dbReference type="Rhea" id="RHEA:19929"/>
        <dbReference type="Rhea" id="RHEA-COMP:10033"/>
        <dbReference type="Rhea" id="RHEA-COMP:10034"/>
        <dbReference type="ChEBI" id="CHEBI:15378"/>
        <dbReference type="ChEBI" id="CHEBI:18246"/>
        <dbReference type="ChEBI" id="CHEBI:58223"/>
        <dbReference type="ChEBI" id="CHEBI:58885"/>
        <dbReference type="EC" id="2.4.1.12"/>
    </reaction>
</comment>
<dbReference type="GO" id="GO:0005886">
    <property type="term" value="C:plasma membrane"/>
    <property type="evidence" value="ECO:0007669"/>
    <property type="project" value="UniProtKB-SubCell"/>
</dbReference>
<evidence type="ECO:0000313" key="16">
    <source>
        <dbReference type="Proteomes" id="UP000009220"/>
    </source>
</evidence>
<feature type="transmembrane region" description="Helical" evidence="12">
    <location>
        <begin position="473"/>
        <end position="492"/>
    </location>
</feature>
<keyword evidence="8" id="KW-0135">Cellulose biosynthesis</keyword>
<reference evidence="15 16" key="1">
    <citation type="journal article" date="2011" name="J. Bacteriol.">
        <title>Draft genome of the psychrotolerant acidophile Acidithiobacillus ferrivorans SS3.</title>
        <authorList>
            <person name="Liljeqvist M."/>
            <person name="Valdes J."/>
            <person name="Holmes D.S."/>
            <person name="Dopson M."/>
        </authorList>
    </citation>
    <scope>NUCLEOTIDE SEQUENCE [LARGE SCALE GENOMIC DNA]</scope>
    <source>
        <strain evidence="15 16">SS3</strain>
    </source>
</reference>
<evidence type="ECO:0000256" key="5">
    <source>
        <dbReference type="ARBA" id="ARBA00022676"/>
    </source>
</evidence>
<keyword evidence="10 12" id="KW-0472">Membrane</keyword>
<dbReference type="KEGG" id="afi:Acife_0916"/>
<feature type="transmembrane region" description="Helical" evidence="12">
    <location>
        <begin position="343"/>
        <end position="372"/>
    </location>
</feature>
<dbReference type="RefSeq" id="WP_014028350.1">
    <property type="nucleotide sequence ID" value="NC_015942.1"/>
</dbReference>
<dbReference type="InterPro" id="IPR050321">
    <property type="entry name" value="Glycosyltr_2/OpgH_subfam"/>
</dbReference>
<dbReference type="AlphaFoldDB" id="G0JMY6"/>
<evidence type="ECO:0000259" key="13">
    <source>
        <dbReference type="Pfam" id="PF07238"/>
    </source>
</evidence>
<dbReference type="eggNOG" id="COG1215">
    <property type="taxonomic scope" value="Bacteria"/>
</dbReference>
<evidence type="ECO:0000256" key="3">
    <source>
        <dbReference type="ARBA" id="ARBA00022475"/>
    </source>
</evidence>
<keyword evidence="7 12" id="KW-0812">Transmembrane</keyword>
<dbReference type="HOGENOM" id="CLU_011907_3_0_6"/>
<dbReference type="Proteomes" id="UP000009220">
    <property type="component" value="Chromosome"/>
</dbReference>
<comment type="subcellular location">
    <subcellularLocation>
        <location evidence="1">Cell inner membrane</location>
        <topology evidence="1">Multi-pass membrane protein</topology>
    </subcellularLocation>
</comment>